<evidence type="ECO:0000313" key="1">
    <source>
        <dbReference type="EMBL" id="MDR7945017.1"/>
    </source>
</evidence>
<reference evidence="2" key="1">
    <citation type="submission" date="2023-07" db="EMBL/GenBank/DDBJ databases">
        <title>Glyphosate-induced phosphonatase operons in soil bacteria of genus Achromobacter.</title>
        <authorList>
            <person name="Epiktetov D.O."/>
            <person name="Sviridov A.V."/>
            <person name="Tarlachkov S.V."/>
            <person name="Shushkova T.V."/>
            <person name="Toropygin I.Y."/>
            <person name="Leontievsky A."/>
        </authorList>
    </citation>
    <scope>NUCLEOTIDE SEQUENCE [LARGE SCALE GENOMIC DNA]</scope>
    <source>
        <strain evidence="2">Kg 16</strain>
    </source>
</reference>
<organism evidence="1 2">
    <name type="scientific">Achromobacter aegrifaciens</name>
    <dbReference type="NCBI Taxonomy" id="1287736"/>
    <lineage>
        <taxon>Bacteria</taxon>
        <taxon>Pseudomonadati</taxon>
        <taxon>Pseudomonadota</taxon>
        <taxon>Betaproteobacteria</taxon>
        <taxon>Burkholderiales</taxon>
        <taxon>Alcaligenaceae</taxon>
        <taxon>Achromobacter</taxon>
    </lineage>
</organism>
<gene>
    <name evidence="1" type="ORF">RIU57_07910</name>
</gene>
<protein>
    <submittedName>
        <fullName evidence="1">Uncharacterized protein</fullName>
    </submittedName>
</protein>
<name>A0ABU2DAK3_ACHAE</name>
<evidence type="ECO:0000313" key="2">
    <source>
        <dbReference type="Proteomes" id="UP001264156"/>
    </source>
</evidence>
<keyword evidence="2" id="KW-1185">Reference proteome</keyword>
<dbReference type="EMBL" id="JAVKVN010000002">
    <property type="protein sequence ID" value="MDR7945017.1"/>
    <property type="molecule type" value="Genomic_DNA"/>
</dbReference>
<dbReference type="RefSeq" id="WP_310531911.1">
    <property type="nucleotide sequence ID" value="NZ_JAVKVN010000002.1"/>
</dbReference>
<accession>A0ABU2DAK3</accession>
<sequence length="90" mass="10413">MNCFSESSSELGHFVYFNEYEEERFDEFVGVVLKKLNTEEIMREQGPYSILVAIEYAGHRLVLTSGSFEGCYISIDKSEAWLAKKIIELF</sequence>
<comment type="caution">
    <text evidence="1">The sequence shown here is derived from an EMBL/GenBank/DDBJ whole genome shotgun (WGS) entry which is preliminary data.</text>
</comment>
<dbReference type="Proteomes" id="UP001264156">
    <property type="component" value="Unassembled WGS sequence"/>
</dbReference>
<proteinExistence type="predicted"/>